<feature type="transmembrane region" description="Helical" evidence="1">
    <location>
        <begin position="72"/>
        <end position="92"/>
    </location>
</feature>
<evidence type="ECO:0000313" key="3">
    <source>
        <dbReference type="EMBL" id="AMM41516.1"/>
    </source>
</evidence>
<proteinExistence type="predicted"/>
<dbReference type="PANTHER" id="PTHR36304">
    <property type="entry name" value="DOMAIN GTPASE-ACTIVATING PROTEIN, PUTATIVE-RELATED-RELATED"/>
    <property type="match status" value="1"/>
</dbReference>
<protein>
    <submittedName>
        <fullName evidence="3">Chemotaxis protein CheY</fullName>
    </submittedName>
</protein>
<dbReference type="Proteomes" id="UP000070560">
    <property type="component" value="Chromosome"/>
</dbReference>
<dbReference type="OrthoDB" id="5401144at2"/>
<evidence type="ECO:0000259" key="2">
    <source>
        <dbReference type="Pfam" id="PF14332"/>
    </source>
</evidence>
<dbReference type="KEGG" id="daw:HS1_001722"/>
<dbReference type="RefSeq" id="WP_066064003.1">
    <property type="nucleotide sequence ID" value="NZ_CP013015.1"/>
</dbReference>
<name>A0A7U4QLE5_DESA2</name>
<reference evidence="3 4" key="1">
    <citation type="submission" date="2015-10" db="EMBL/GenBank/DDBJ databases">
        <title>Candidatus Desulfofervidus auxilii, a hydrogenotrophic sulfate-reducing bacterium involved in the thermophilic anaerobic oxidation of methane.</title>
        <authorList>
            <person name="Krukenberg V."/>
            <person name="Richter M."/>
            <person name="Wegener G."/>
        </authorList>
    </citation>
    <scope>NUCLEOTIDE SEQUENCE [LARGE SCALE GENOMIC DNA]</scope>
    <source>
        <strain evidence="3 4">HS1</strain>
    </source>
</reference>
<evidence type="ECO:0000313" key="4">
    <source>
        <dbReference type="Proteomes" id="UP000070560"/>
    </source>
</evidence>
<organism evidence="3 4">
    <name type="scientific">Desulfofervidus auxilii</name>
    <dbReference type="NCBI Taxonomy" id="1621989"/>
    <lineage>
        <taxon>Bacteria</taxon>
        <taxon>Pseudomonadati</taxon>
        <taxon>Thermodesulfobacteriota</taxon>
        <taxon>Candidatus Desulfofervidia</taxon>
        <taxon>Candidatus Desulfofervidales</taxon>
        <taxon>Candidatus Desulfofervidaceae</taxon>
        <taxon>Candidatus Desulfofervidus</taxon>
    </lineage>
</organism>
<feature type="domain" description="PatA-like N-terminal" evidence="2">
    <location>
        <begin position="69"/>
        <end position="214"/>
    </location>
</feature>
<accession>A0A7U4QLE5</accession>
<keyword evidence="4" id="KW-1185">Reference proteome</keyword>
<dbReference type="EMBL" id="CP013015">
    <property type="protein sequence ID" value="AMM41516.1"/>
    <property type="molecule type" value="Genomic_DNA"/>
</dbReference>
<gene>
    <name evidence="3" type="ORF">HS1_001722</name>
</gene>
<keyword evidence="1" id="KW-0812">Transmembrane</keyword>
<keyword evidence="1" id="KW-0472">Membrane</keyword>
<dbReference type="InterPro" id="IPR037257">
    <property type="entry name" value="T2SS_E_N_sf"/>
</dbReference>
<keyword evidence="1" id="KW-1133">Transmembrane helix</keyword>
<evidence type="ECO:0000256" key="1">
    <source>
        <dbReference type="SAM" id="Phobius"/>
    </source>
</evidence>
<dbReference type="AlphaFoldDB" id="A0A7U4QLE5"/>
<dbReference type="PANTHER" id="PTHR36304:SF4">
    <property type="entry name" value="DUF4388 DOMAIN-CONTAINING PROTEIN"/>
    <property type="match status" value="1"/>
</dbReference>
<sequence length="450" mass="52786">MNMWKIQVLRKKDFPSNDFFKHLLKGTEYYQRRHFERAIEEWNVANKLHFTEPINLEKTEGRIFCGSVFKEIPFLFFLYAIYSNMATGIAVVKTKEISKKLMFKGGLLISAATTRREERIGNFIVKRSNITPEILEQLVIEAKQTGERLGKFLVKKGFLSAKTLRELLTLQIEEIVSDIFFWQKGQFYFFETPINEEIITNYTPIKIALTAAQRGFNFTRFRKQIPNNKVIFRLSPYVEKEREEILKKLDANEQFIFSLIDGVRNIDQLINFSGCDEVSVINALYRLSSMGLIRKTKEVGEYQDKEFMDISTTLNTLVDIFNLIVSNLFYEIGLKGKEIIGKARQGLKSEYRKIFVDVSLEDPDKLDINAVRKNIAFYFPSPQHRFIFIDAFHDLYINILDELKKFLGLGLAKETISEIEKMRKNIERFDIDISLKERLLRILDEIVKKY</sequence>
<dbReference type="InterPro" id="IPR025497">
    <property type="entry name" value="PatA-like_N"/>
</dbReference>
<dbReference type="Pfam" id="PF14332">
    <property type="entry name" value="DUF4388"/>
    <property type="match status" value="1"/>
</dbReference>
<dbReference type="SUPFAM" id="SSF160246">
    <property type="entry name" value="EspE N-terminal domain-like"/>
    <property type="match status" value="1"/>
</dbReference>